<dbReference type="EMBL" id="QFZK01000004">
    <property type="protein sequence ID" value="RFO97374.1"/>
    <property type="molecule type" value="Genomic_DNA"/>
</dbReference>
<dbReference type="InterPro" id="IPR024787">
    <property type="entry name" value="EcsC"/>
</dbReference>
<gene>
    <name evidence="1" type="ORF">DIC66_09630</name>
</gene>
<name>A0A3E1RDC5_9BURK</name>
<sequence length="220" mass="22557">MTDNSSVPATASNNGGSGQGISADTIGHVLLDLAGQVPPSARQAALQPLQAAKSLSQAAANKAAMVSGSLAMAPGPFGLLMVLPDLLAVWKIQSQMVSDIAAVYGQSATLTTEHMLYCLFKHSAAQAVRDLAVRSGERWLIRQASGALLQSVVKRLGARLGKKLLGSGAARFVPLLGAVGVGGYAWYDTRQVAASAIALFEDQASGQAPAHRGRGADNGP</sequence>
<accession>A0A3E1RDC5</accession>
<dbReference type="AlphaFoldDB" id="A0A3E1RDC5"/>
<reference evidence="1 2" key="1">
    <citation type="submission" date="2018-05" db="EMBL/GenBank/DDBJ databases">
        <title>Rhodoferax soyangensis sp.nov., isolated from an oligotrophic freshwater lake.</title>
        <authorList>
            <person name="Park M."/>
        </authorList>
    </citation>
    <scope>NUCLEOTIDE SEQUENCE [LARGE SCALE GENOMIC DNA]</scope>
    <source>
        <strain evidence="1 2">IMCC26218</strain>
    </source>
</reference>
<dbReference type="OrthoDB" id="9810078at2"/>
<proteinExistence type="predicted"/>
<evidence type="ECO:0008006" key="3">
    <source>
        <dbReference type="Google" id="ProtNLM"/>
    </source>
</evidence>
<dbReference type="RefSeq" id="WP_117176499.1">
    <property type="nucleotide sequence ID" value="NZ_QFZK01000004.1"/>
</dbReference>
<evidence type="ECO:0000313" key="1">
    <source>
        <dbReference type="EMBL" id="RFO97374.1"/>
    </source>
</evidence>
<dbReference type="Pfam" id="PF12787">
    <property type="entry name" value="EcsC"/>
    <property type="match status" value="1"/>
</dbReference>
<evidence type="ECO:0000313" key="2">
    <source>
        <dbReference type="Proteomes" id="UP000260665"/>
    </source>
</evidence>
<protein>
    <recommendedName>
        <fullName evidence="3">EcsC family protein</fullName>
    </recommendedName>
</protein>
<dbReference type="Proteomes" id="UP000260665">
    <property type="component" value="Unassembled WGS sequence"/>
</dbReference>
<keyword evidence="2" id="KW-1185">Reference proteome</keyword>
<comment type="caution">
    <text evidence="1">The sequence shown here is derived from an EMBL/GenBank/DDBJ whole genome shotgun (WGS) entry which is preliminary data.</text>
</comment>
<organism evidence="1 2">
    <name type="scientific">Rhodoferax lacus</name>
    <dbReference type="NCBI Taxonomy" id="2184758"/>
    <lineage>
        <taxon>Bacteria</taxon>
        <taxon>Pseudomonadati</taxon>
        <taxon>Pseudomonadota</taxon>
        <taxon>Betaproteobacteria</taxon>
        <taxon>Burkholderiales</taxon>
        <taxon>Comamonadaceae</taxon>
        <taxon>Rhodoferax</taxon>
    </lineage>
</organism>